<comment type="caution">
    <text evidence="2">The sequence shown here is derived from an EMBL/GenBank/DDBJ whole genome shotgun (WGS) entry which is preliminary data.</text>
</comment>
<evidence type="ECO:0000313" key="3">
    <source>
        <dbReference type="Proteomes" id="UP001218188"/>
    </source>
</evidence>
<gene>
    <name evidence="2" type="ORF">C8F04DRAFT_1193409</name>
</gene>
<reference evidence="2" key="1">
    <citation type="submission" date="2023-03" db="EMBL/GenBank/DDBJ databases">
        <title>Massive genome expansion in bonnet fungi (Mycena s.s.) driven by repeated elements and novel gene families across ecological guilds.</title>
        <authorList>
            <consortium name="Lawrence Berkeley National Laboratory"/>
            <person name="Harder C.B."/>
            <person name="Miyauchi S."/>
            <person name="Viragh M."/>
            <person name="Kuo A."/>
            <person name="Thoen E."/>
            <person name="Andreopoulos B."/>
            <person name="Lu D."/>
            <person name="Skrede I."/>
            <person name="Drula E."/>
            <person name="Henrissat B."/>
            <person name="Morin E."/>
            <person name="Kohler A."/>
            <person name="Barry K."/>
            <person name="LaButti K."/>
            <person name="Morin E."/>
            <person name="Salamov A."/>
            <person name="Lipzen A."/>
            <person name="Mereny Z."/>
            <person name="Hegedus B."/>
            <person name="Baldrian P."/>
            <person name="Stursova M."/>
            <person name="Weitz H."/>
            <person name="Taylor A."/>
            <person name="Grigoriev I.V."/>
            <person name="Nagy L.G."/>
            <person name="Martin F."/>
            <person name="Kauserud H."/>
        </authorList>
    </citation>
    <scope>NUCLEOTIDE SEQUENCE</scope>
    <source>
        <strain evidence="2">CBHHK200</strain>
    </source>
</reference>
<name>A0AAD6SAT6_9AGAR</name>
<dbReference type="Proteomes" id="UP001218188">
    <property type="component" value="Unassembled WGS sequence"/>
</dbReference>
<accession>A0AAD6SAT6</accession>
<protein>
    <submittedName>
        <fullName evidence="2">Uncharacterized protein</fullName>
    </submittedName>
</protein>
<feature type="compositionally biased region" description="Polar residues" evidence="1">
    <location>
        <begin position="9"/>
        <end position="27"/>
    </location>
</feature>
<dbReference type="AlphaFoldDB" id="A0AAD6SAT6"/>
<dbReference type="EMBL" id="JARJCM010000187">
    <property type="protein sequence ID" value="KAJ7023538.1"/>
    <property type="molecule type" value="Genomic_DNA"/>
</dbReference>
<evidence type="ECO:0000256" key="1">
    <source>
        <dbReference type="SAM" id="MobiDB-lite"/>
    </source>
</evidence>
<sequence>MEQPEIEFDQTNGKQDNFKSSGSQKYSQPKCPQDRDKQNNQLLCAARDGVPAPAYSTTGPVSTCRPAVPAPAYGTTGPGSTCRSAIPRDFTATRRVGVGKGGGSSGGDKLVQGDSGEMSALSLGANWFGSVEDVAEGLGGAAVGGSRGGGGGHACFDQVFTNSGKIDVRDGR</sequence>
<organism evidence="2 3">
    <name type="scientific">Mycena alexandri</name>
    <dbReference type="NCBI Taxonomy" id="1745969"/>
    <lineage>
        <taxon>Eukaryota</taxon>
        <taxon>Fungi</taxon>
        <taxon>Dikarya</taxon>
        <taxon>Basidiomycota</taxon>
        <taxon>Agaricomycotina</taxon>
        <taxon>Agaricomycetes</taxon>
        <taxon>Agaricomycetidae</taxon>
        <taxon>Agaricales</taxon>
        <taxon>Marasmiineae</taxon>
        <taxon>Mycenaceae</taxon>
        <taxon>Mycena</taxon>
    </lineage>
</organism>
<evidence type="ECO:0000313" key="2">
    <source>
        <dbReference type="EMBL" id="KAJ7023538.1"/>
    </source>
</evidence>
<feature type="region of interest" description="Disordered" evidence="1">
    <location>
        <begin position="1"/>
        <end position="45"/>
    </location>
</feature>
<proteinExistence type="predicted"/>
<keyword evidence="3" id="KW-1185">Reference proteome</keyword>